<dbReference type="SMART" id="SM00507">
    <property type="entry name" value="HNHc"/>
    <property type="match status" value="1"/>
</dbReference>
<keyword evidence="2" id="KW-0540">Nuclease</keyword>
<accession>A0ABW4VII2</accession>
<dbReference type="RefSeq" id="WP_376884696.1">
    <property type="nucleotide sequence ID" value="NZ_JBHUHR010000016.1"/>
</dbReference>
<dbReference type="EMBL" id="JBHUHR010000016">
    <property type="protein sequence ID" value="MFD2034487.1"/>
    <property type="molecule type" value="Genomic_DNA"/>
</dbReference>
<organism evidence="2 3">
    <name type="scientific">Belliella marina</name>
    <dbReference type="NCBI Taxonomy" id="1644146"/>
    <lineage>
        <taxon>Bacteria</taxon>
        <taxon>Pseudomonadati</taxon>
        <taxon>Bacteroidota</taxon>
        <taxon>Cytophagia</taxon>
        <taxon>Cytophagales</taxon>
        <taxon>Cyclobacteriaceae</taxon>
        <taxon>Belliella</taxon>
    </lineage>
</organism>
<sequence length="251" mass="28885">MKKTRSQIFKDLNVFPKNSRWAWCAKNDAIKTTVFTLWDDEEKDGIWILHDDEEKYRRNGYFDQKRALDLAIDNNYEALGIIVHAVDVSESPRSIKFVEESFLIQLKLSRRGSKIYGKKTEKISYLKAARKNKSKIESHGLLDLEIPPLGKEFADRAFSKGFVFKRDQKVRKYVLNRANGKCEYCGELGFKLKNGESYLETHHIISLASQGSDKLENVIALCANHHRQAHFGSNAEALEKEFIAILEGLNE</sequence>
<protein>
    <submittedName>
        <fullName evidence="2">HNH endonuclease</fullName>
    </submittedName>
</protein>
<evidence type="ECO:0000259" key="1">
    <source>
        <dbReference type="SMART" id="SM00507"/>
    </source>
</evidence>
<gene>
    <name evidence="2" type="ORF">ACFSKL_06775</name>
</gene>
<keyword evidence="2" id="KW-0378">Hydrolase</keyword>
<keyword evidence="2" id="KW-0255">Endonuclease</keyword>
<dbReference type="Gene3D" id="1.10.30.50">
    <property type="match status" value="1"/>
</dbReference>
<evidence type="ECO:0000313" key="2">
    <source>
        <dbReference type="EMBL" id="MFD2034487.1"/>
    </source>
</evidence>
<dbReference type="InterPro" id="IPR003615">
    <property type="entry name" value="HNH_nuc"/>
</dbReference>
<proteinExistence type="predicted"/>
<keyword evidence="3" id="KW-1185">Reference proteome</keyword>
<dbReference type="CDD" id="cd00085">
    <property type="entry name" value="HNHc"/>
    <property type="match status" value="1"/>
</dbReference>
<name>A0ABW4VII2_9BACT</name>
<reference evidence="3" key="1">
    <citation type="journal article" date="2019" name="Int. J. Syst. Evol. Microbiol.">
        <title>The Global Catalogue of Microorganisms (GCM) 10K type strain sequencing project: providing services to taxonomists for standard genome sequencing and annotation.</title>
        <authorList>
            <consortium name="The Broad Institute Genomics Platform"/>
            <consortium name="The Broad Institute Genome Sequencing Center for Infectious Disease"/>
            <person name="Wu L."/>
            <person name="Ma J."/>
        </authorList>
    </citation>
    <scope>NUCLEOTIDE SEQUENCE [LARGE SCALE GENOMIC DNA]</scope>
    <source>
        <strain evidence="3">CGMCC 1.15180</strain>
    </source>
</reference>
<dbReference type="GO" id="GO:0004519">
    <property type="term" value="F:endonuclease activity"/>
    <property type="evidence" value="ECO:0007669"/>
    <property type="project" value="UniProtKB-KW"/>
</dbReference>
<comment type="caution">
    <text evidence="2">The sequence shown here is derived from an EMBL/GenBank/DDBJ whole genome shotgun (WGS) entry which is preliminary data.</text>
</comment>
<evidence type="ECO:0000313" key="3">
    <source>
        <dbReference type="Proteomes" id="UP001597361"/>
    </source>
</evidence>
<dbReference type="Proteomes" id="UP001597361">
    <property type="component" value="Unassembled WGS sequence"/>
</dbReference>
<feature type="domain" description="HNH nuclease" evidence="1">
    <location>
        <begin position="169"/>
        <end position="227"/>
    </location>
</feature>
<dbReference type="InterPro" id="IPR002711">
    <property type="entry name" value="HNH"/>
</dbReference>
<dbReference type="Pfam" id="PF01844">
    <property type="entry name" value="HNH"/>
    <property type="match status" value="1"/>
</dbReference>